<evidence type="ECO:0000313" key="2">
    <source>
        <dbReference type="EMBL" id="SIQ80443.1"/>
    </source>
</evidence>
<dbReference type="RefSeq" id="WP_058469102.1">
    <property type="nucleotide sequence ID" value="NZ_CAAAIX010000002.1"/>
</dbReference>
<gene>
    <name evidence="3" type="ORF">NCTC11401_01825</name>
    <name evidence="2" type="ORF">SAMN05421777_103116</name>
</gene>
<dbReference type="EMBL" id="UGGV01000001">
    <property type="protein sequence ID" value="STO25006.1"/>
    <property type="molecule type" value="Genomic_DNA"/>
</dbReference>
<evidence type="ECO:0000313" key="4">
    <source>
        <dbReference type="Proteomes" id="UP000186808"/>
    </source>
</evidence>
<evidence type="ECO:0000256" key="1">
    <source>
        <dbReference type="SAM" id="MobiDB-lite"/>
    </source>
</evidence>
<keyword evidence="4" id="KW-1185">Reference proteome</keyword>
<protein>
    <submittedName>
        <fullName evidence="3">Uncharacterized protein</fullName>
    </submittedName>
</protein>
<dbReference type="Proteomes" id="UP000254374">
    <property type="component" value="Unassembled WGS sequence"/>
</dbReference>
<reference evidence="2 4" key="1">
    <citation type="submission" date="2017-01" db="EMBL/GenBank/DDBJ databases">
        <authorList>
            <person name="Varghese N."/>
            <person name="Submissions S."/>
        </authorList>
    </citation>
    <scope>NUCLEOTIDE SEQUENCE [LARGE SCALE GENOMIC DNA]</scope>
    <source>
        <strain evidence="2 4">ATCC 33342</strain>
    </source>
</reference>
<evidence type="ECO:0000313" key="5">
    <source>
        <dbReference type="Proteomes" id="UP000254374"/>
    </source>
</evidence>
<feature type="region of interest" description="Disordered" evidence="1">
    <location>
        <begin position="56"/>
        <end position="87"/>
    </location>
</feature>
<dbReference type="OrthoDB" id="5654091at2"/>
<accession>A0A377GJL1</accession>
<dbReference type="AlphaFoldDB" id="A0A377GJL1"/>
<sequence length="336" mass="37496">MEDAFGDPNLVSDAHNSLSVATPPLPLESDNQSGIPVSDYLDTDNDLEKELHEAYEGLPSIYETNNGDDERSSNISRNEMNKVEPRTSSNSLFSPINFVVNFAATQFTALKNAVSNRLDINHSLAEDSHESNDSSSSKIIMASLASPETSSSEKTFTTQDEILDEVGVSADENGICSPVVNLYFEKKLGLRDDSFMRGSAEHIYEEAIKEKLHQVDLIHQGKDGLHAVFVDHNIPYKTKQVKASESESGEKVKDLLKDYDQVLITYPTVRKDGERDRHQIYVEKIDDTQCSRFDVNKKGGVEEMPCSMFYQKLAKKIAKAHDDNDDEEVIIAGIKK</sequence>
<reference evidence="3 5" key="2">
    <citation type="submission" date="2018-06" db="EMBL/GenBank/DDBJ databases">
        <authorList>
            <consortium name="Pathogen Informatics"/>
            <person name="Doyle S."/>
        </authorList>
    </citation>
    <scope>NUCLEOTIDE SEQUENCE [LARGE SCALE GENOMIC DNA]</scope>
    <source>
        <strain evidence="3 5">NCTC11401</strain>
    </source>
</reference>
<organism evidence="3 5">
    <name type="scientific">Fluoribacter gormanii</name>
    <dbReference type="NCBI Taxonomy" id="464"/>
    <lineage>
        <taxon>Bacteria</taxon>
        <taxon>Pseudomonadati</taxon>
        <taxon>Pseudomonadota</taxon>
        <taxon>Gammaproteobacteria</taxon>
        <taxon>Legionellales</taxon>
        <taxon>Legionellaceae</taxon>
        <taxon>Fluoribacter</taxon>
    </lineage>
</organism>
<evidence type="ECO:0000313" key="3">
    <source>
        <dbReference type="EMBL" id="STO25006.1"/>
    </source>
</evidence>
<feature type="region of interest" description="Disordered" evidence="1">
    <location>
        <begin position="1"/>
        <end position="32"/>
    </location>
</feature>
<dbReference type="EMBL" id="FTNL01000003">
    <property type="protein sequence ID" value="SIQ80443.1"/>
    <property type="molecule type" value="Genomic_DNA"/>
</dbReference>
<proteinExistence type="predicted"/>
<dbReference type="Proteomes" id="UP000186808">
    <property type="component" value="Unassembled WGS sequence"/>
</dbReference>
<name>A0A377GJL1_9GAMM</name>